<organism evidence="1 2">
    <name type="scientific">Dallia pectoralis</name>
    <name type="common">Alaska blackfish</name>
    <dbReference type="NCBI Taxonomy" id="75939"/>
    <lineage>
        <taxon>Eukaryota</taxon>
        <taxon>Metazoa</taxon>
        <taxon>Chordata</taxon>
        <taxon>Craniata</taxon>
        <taxon>Vertebrata</taxon>
        <taxon>Euteleostomi</taxon>
        <taxon>Actinopterygii</taxon>
        <taxon>Neopterygii</taxon>
        <taxon>Teleostei</taxon>
        <taxon>Protacanthopterygii</taxon>
        <taxon>Esociformes</taxon>
        <taxon>Umbridae</taxon>
        <taxon>Dallia</taxon>
    </lineage>
</organism>
<dbReference type="EMBL" id="CM055750">
    <property type="protein sequence ID" value="KAJ7993895.1"/>
    <property type="molecule type" value="Genomic_DNA"/>
</dbReference>
<evidence type="ECO:0000313" key="1">
    <source>
        <dbReference type="EMBL" id="KAJ7993895.1"/>
    </source>
</evidence>
<name>A0ACC2FR88_DALPE</name>
<accession>A0ACC2FR88</accession>
<keyword evidence="2" id="KW-1185">Reference proteome</keyword>
<protein>
    <submittedName>
        <fullName evidence="1">Uncharacterized protein</fullName>
    </submittedName>
</protein>
<evidence type="ECO:0000313" key="2">
    <source>
        <dbReference type="Proteomes" id="UP001157502"/>
    </source>
</evidence>
<dbReference type="Proteomes" id="UP001157502">
    <property type="component" value="Chromosome 23"/>
</dbReference>
<comment type="caution">
    <text evidence="1">The sequence shown here is derived from an EMBL/GenBank/DDBJ whole genome shotgun (WGS) entry which is preliminary data.</text>
</comment>
<sequence length="138" mass="15317">MDMVRELMDQSAKDKLKTIPLSNDTVARRIQDMSGNIEQQTTARVQASPYYALQMDESTGYAILLVYVRHVWDVDVQEQFLCSRDLPTTKAVDIFNTVDLYLSSVGLSWKNCVGITTDGAASITGKHSGVVKQILEGT</sequence>
<proteinExistence type="predicted"/>
<gene>
    <name evidence="1" type="ORF">DPEC_G00259440</name>
</gene>
<reference evidence="1" key="1">
    <citation type="submission" date="2021-05" db="EMBL/GenBank/DDBJ databases">
        <authorList>
            <person name="Pan Q."/>
            <person name="Jouanno E."/>
            <person name="Zahm M."/>
            <person name="Klopp C."/>
            <person name="Cabau C."/>
            <person name="Louis A."/>
            <person name="Berthelot C."/>
            <person name="Parey E."/>
            <person name="Roest Crollius H."/>
            <person name="Montfort J."/>
            <person name="Robinson-Rechavi M."/>
            <person name="Bouchez O."/>
            <person name="Lampietro C."/>
            <person name="Lopez Roques C."/>
            <person name="Donnadieu C."/>
            <person name="Postlethwait J."/>
            <person name="Bobe J."/>
            <person name="Dillon D."/>
            <person name="Chandos A."/>
            <person name="von Hippel F."/>
            <person name="Guiguen Y."/>
        </authorList>
    </citation>
    <scope>NUCLEOTIDE SEQUENCE</scope>
    <source>
        <strain evidence="1">YG-Jan2019</strain>
    </source>
</reference>